<evidence type="ECO:0000256" key="1">
    <source>
        <dbReference type="SAM" id="SignalP"/>
    </source>
</evidence>
<accession>W8BXT9</accession>
<evidence type="ECO:0000313" key="2">
    <source>
        <dbReference type="EMBL" id="JAB94049.1"/>
    </source>
</evidence>
<feature type="chain" id="PRO_5004906818" evidence="1">
    <location>
        <begin position="27"/>
        <end position="156"/>
    </location>
</feature>
<sequence length="156" mass="15663">MKPSLPQLRQAGVILLALNCVLLCTAQGGNGGAGGWGGAPGQPGAPGAPGNSDFGFGYAGIDSRGHAYGGAGGNGGYYVGGVDDQGRRFSYSGGAGGMPGMPGAPGGYPVAPGAPVGPGNYPNYYDPRYRSAANAVGRQLHWLWLLLPLTVFLRVL</sequence>
<reference evidence="2" key="1">
    <citation type="submission" date="2013-07" db="EMBL/GenBank/DDBJ databases">
        <authorList>
            <person name="Geib S."/>
        </authorList>
    </citation>
    <scope>NUCLEOTIDE SEQUENCE</scope>
</reference>
<feature type="signal peptide" evidence="1">
    <location>
        <begin position="1"/>
        <end position="26"/>
    </location>
</feature>
<keyword evidence="1" id="KW-0732">Signal</keyword>
<dbReference type="AlphaFoldDB" id="W8BXT9"/>
<name>W8BXT9_CERCA</name>
<proteinExistence type="evidence at transcript level"/>
<dbReference type="EMBL" id="GAMC01012506">
    <property type="protein sequence ID" value="JAB94049.1"/>
    <property type="molecule type" value="mRNA"/>
</dbReference>
<protein>
    <submittedName>
        <fullName evidence="2">Uncharacterized protein</fullName>
    </submittedName>
</protein>
<reference evidence="2" key="2">
    <citation type="journal article" date="2014" name="BMC Genomics">
        <title>A genomic perspective to assessing quality of mass-reared SIT flies used in Mediterranean fruit fly (Ceratitis capitata) eradication in California.</title>
        <authorList>
            <person name="Calla B."/>
            <person name="Hall B."/>
            <person name="Hou S."/>
            <person name="Geib S.M."/>
        </authorList>
    </citation>
    <scope>NUCLEOTIDE SEQUENCE</scope>
</reference>
<organism evidence="2">
    <name type="scientific">Ceratitis capitata</name>
    <name type="common">Mediterranean fruit fly</name>
    <name type="synonym">Tephritis capitata</name>
    <dbReference type="NCBI Taxonomy" id="7213"/>
    <lineage>
        <taxon>Eukaryota</taxon>
        <taxon>Metazoa</taxon>
        <taxon>Ecdysozoa</taxon>
        <taxon>Arthropoda</taxon>
        <taxon>Hexapoda</taxon>
        <taxon>Insecta</taxon>
        <taxon>Pterygota</taxon>
        <taxon>Neoptera</taxon>
        <taxon>Endopterygota</taxon>
        <taxon>Diptera</taxon>
        <taxon>Brachycera</taxon>
        <taxon>Muscomorpha</taxon>
        <taxon>Tephritoidea</taxon>
        <taxon>Tephritidae</taxon>
        <taxon>Ceratitis</taxon>
        <taxon>Ceratitis</taxon>
    </lineage>
</organism>